<dbReference type="Gene3D" id="2.50.20.10">
    <property type="entry name" value="Lipoprotein localisation LolA/LolB/LppX"/>
    <property type="match status" value="1"/>
</dbReference>
<dbReference type="InterPro" id="IPR004565">
    <property type="entry name" value="OM_lipoprot_LolB"/>
</dbReference>
<evidence type="ECO:0000256" key="11">
    <source>
        <dbReference type="ARBA" id="ARBA00023237"/>
    </source>
</evidence>
<dbReference type="SUPFAM" id="SSF89392">
    <property type="entry name" value="Prokaryotic lipoproteins and lipoprotein localization factors"/>
    <property type="match status" value="1"/>
</dbReference>
<evidence type="ECO:0000256" key="6">
    <source>
        <dbReference type="ARBA" id="ARBA00022729"/>
    </source>
</evidence>
<evidence type="ECO:0000256" key="3">
    <source>
        <dbReference type="ARBA" id="ARBA00011245"/>
    </source>
</evidence>
<protein>
    <recommendedName>
        <fullName evidence="4">Outer-membrane lipoprotein LolB</fullName>
    </recommendedName>
</protein>
<evidence type="ECO:0000313" key="14">
    <source>
        <dbReference type="EMBL" id="QMT40093.1"/>
    </source>
</evidence>
<keyword evidence="9" id="KW-0564">Palmitate</keyword>
<evidence type="ECO:0000256" key="2">
    <source>
        <dbReference type="ARBA" id="ARBA00009696"/>
    </source>
</evidence>
<proteinExistence type="inferred from homology"/>
<feature type="signal peptide" evidence="13">
    <location>
        <begin position="1"/>
        <end position="27"/>
    </location>
</feature>
<keyword evidence="11" id="KW-0998">Cell outer membrane</keyword>
<comment type="similarity">
    <text evidence="2">Belongs to the LolB family.</text>
</comment>
<feature type="chain" id="PRO_5027550087" description="Outer-membrane lipoprotein LolB" evidence="13">
    <location>
        <begin position="28"/>
        <end position="193"/>
    </location>
</feature>
<evidence type="ECO:0000256" key="1">
    <source>
        <dbReference type="ARBA" id="ARBA00004459"/>
    </source>
</evidence>
<evidence type="ECO:0000256" key="5">
    <source>
        <dbReference type="ARBA" id="ARBA00022448"/>
    </source>
</evidence>
<evidence type="ECO:0000256" key="10">
    <source>
        <dbReference type="ARBA" id="ARBA00023186"/>
    </source>
</evidence>
<dbReference type="InterPro" id="IPR029046">
    <property type="entry name" value="LolA/LolB/LppX"/>
</dbReference>
<gene>
    <name evidence="14" type="ORF">H3L94_09585</name>
</gene>
<keyword evidence="6 13" id="KW-0732">Signal</keyword>
<keyword evidence="12 14" id="KW-0449">Lipoprotein</keyword>
<dbReference type="CDD" id="cd16326">
    <property type="entry name" value="LolB"/>
    <property type="match status" value="1"/>
</dbReference>
<dbReference type="EMBL" id="CP059567">
    <property type="protein sequence ID" value="QMT40093.1"/>
    <property type="molecule type" value="Genomic_DNA"/>
</dbReference>
<comment type="subcellular location">
    <subcellularLocation>
        <location evidence="1">Cell outer membrane</location>
        <topology evidence="1">Lipid-anchor</topology>
    </subcellularLocation>
</comment>
<dbReference type="PROSITE" id="PS51257">
    <property type="entry name" value="PROKAR_LIPOPROTEIN"/>
    <property type="match status" value="1"/>
</dbReference>
<dbReference type="Pfam" id="PF03550">
    <property type="entry name" value="LolB"/>
    <property type="match status" value="1"/>
</dbReference>
<dbReference type="Proteomes" id="UP000514752">
    <property type="component" value="Chromosome"/>
</dbReference>
<evidence type="ECO:0000256" key="8">
    <source>
        <dbReference type="ARBA" id="ARBA00023136"/>
    </source>
</evidence>
<dbReference type="KEGG" id="nsg:H3L94_09585"/>
<keyword evidence="5" id="KW-0813">Transport</keyword>
<evidence type="ECO:0000256" key="12">
    <source>
        <dbReference type="ARBA" id="ARBA00023288"/>
    </source>
</evidence>
<sequence>MTRLKRITAAGTALLLAACAGTGTQMAADAWREDGNVPAFEAAGRMGVKENERGSYANFDWLRTAEVQLFEVKTPLGNSLGHLCEDGSGVQAVAADGRRYRADNAAELSRQLLGYDLPIAHIDRWANGLRVAGEPYQTLPDGRLQQLGWRIQRNLGDNGQVRMLLLERAGLSLRLVFDHIGLPENPPAACPSP</sequence>
<evidence type="ECO:0000313" key="15">
    <source>
        <dbReference type="Proteomes" id="UP000514752"/>
    </source>
</evidence>
<comment type="subunit">
    <text evidence="3">Monomer.</text>
</comment>
<dbReference type="GO" id="GO:0009279">
    <property type="term" value="C:cell outer membrane"/>
    <property type="evidence" value="ECO:0007669"/>
    <property type="project" value="UniProtKB-SubCell"/>
</dbReference>
<dbReference type="AlphaFoldDB" id="A0A7D7T5F7"/>
<evidence type="ECO:0000256" key="4">
    <source>
        <dbReference type="ARBA" id="ARBA00016202"/>
    </source>
</evidence>
<keyword evidence="10" id="KW-0143">Chaperone</keyword>
<evidence type="ECO:0000256" key="7">
    <source>
        <dbReference type="ARBA" id="ARBA00022927"/>
    </source>
</evidence>
<keyword evidence="7" id="KW-0653">Protein transport</keyword>
<reference evidence="14 15" key="1">
    <citation type="submission" date="2020-07" db="EMBL/GenBank/DDBJ databases">
        <title>Genomic diversity of species in the Neisseriaceae family.</title>
        <authorList>
            <person name="Vincent A.T."/>
            <person name="Bernet E."/>
            <person name="Veyrier F.J."/>
        </authorList>
    </citation>
    <scope>NUCLEOTIDE SEQUENCE [LARGE SCALE GENOMIC DNA]</scope>
    <source>
        <strain evidence="14 15">DSM 22244</strain>
    </source>
</reference>
<organism evidence="14 15">
    <name type="scientific">Neisseria shayeganii</name>
    <dbReference type="NCBI Taxonomy" id="607712"/>
    <lineage>
        <taxon>Bacteria</taxon>
        <taxon>Pseudomonadati</taxon>
        <taxon>Pseudomonadota</taxon>
        <taxon>Betaproteobacteria</taxon>
        <taxon>Neisseriales</taxon>
        <taxon>Neisseriaceae</taxon>
        <taxon>Neisseria</taxon>
    </lineage>
</organism>
<keyword evidence="8" id="KW-0472">Membrane</keyword>
<evidence type="ECO:0000256" key="9">
    <source>
        <dbReference type="ARBA" id="ARBA00023139"/>
    </source>
</evidence>
<dbReference type="RefSeq" id="WP_182121836.1">
    <property type="nucleotide sequence ID" value="NZ_CP059567.1"/>
</dbReference>
<name>A0A7D7T5F7_9NEIS</name>
<accession>A0A7D7T5F7</accession>
<evidence type="ECO:0000256" key="13">
    <source>
        <dbReference type="SAM" id="SignalP"/>
    </source>
</evidence>
<dbReference type="GO" id="GO:0015031">
    <property type="term" value="P:protein transport"/>
    <property type="evidence" value="ECO:0007669"/>
    <property type="project" value="UniProtKB-KW"/>
</dbReference>